<organism evidence="2">
    <name type="scientific">Phytophthora nicotianae</name>
    <name type="common">Potato buckeye rot agent</name>
    <name type="synonym">Phytophthora parasitica</name>
    <dbReference type="NCBI Taxonomy" id="4792"/>
    <lineage>
        <taxon>Eukaryota</taxon>
        <taxon>Sar</taxon>
        <taxon>Stramenopiles</taxon>
        <taxon>Oomycota</taxon>
        <taxon>Peronosporomycetes</taxon>
        <taxon>Peronosporales</taxon>
        <taxon>Peronosporaceae</taxon>
        <taxon>Phytophthora</taxon>
    </lineage>
</organism>
<sequence>DGGEEIPDDFVIPSDDTWPEESWGVRLGQIVARNSSQIAAVDPATRS</sequence>
<evidence type="ECO:0000313" key="2">
    <source>
        <dbReference type="EMBL" id="ETM42845.1"/>
    </source>
</evidence>
<reference evidence="2" key="2">
    <citation type="submission" date="2013-11" db="EMBL/GenBank/DDBJ databases">
        <title>The Genome Sequence of Phytophthora parasitica IAC_01/95.</title>
        <authorList>
            <consortium name="The Broad Institute Genomics Platform"/>
            <person name="Russ C."/>
            <person name="Tyler B."/>
            <person name="Panabieres F."/>
            <person name="Shan W."/>
            <person name="Tripathy S."/>
            <person name="Grunwald N."/>
            <person name="Machado M."/>
            <person name="Johnson C.S."/>
            <person name="Arredondo F."/>
            <person name="Hong C."/>
            <person name="Coffey M."/>
            <person name="Young S.K."/>
            <person name="Zeng Q."/>
            <person name="Gargeya S."/>
            <person name="Fitzgerald M."/>
            <person name="Abouelleil A."/>
            <person name="Alvarado L."/>
            <person name="Chapman S.B."/>
            <person name="Gainer-Dewar J."/>
            <person name="Goldberg J."/>
            <person name="Griggs A."/>
            <person name="Gujja S."/>
            <person name="Hansen M."/>
            <person name="Howarth C."/>
            <person name="Imamovic A."/>
            <person name="Ireland A."/>
            <person name="Larimer J."/>
            <person name="McCowan C."/>
            <person name="Murphy C."/>
            <person name="Pearson M."/>
            <person name="Poon T.W."/>
            <person name="Priest M."/>
            <person name="Roberts A."/>
            <person name="Saif S."/>
            <person name="Shea T."/>
            <person name="Sykes S."/>
            <person name="Wortman J."/>
            <person name="Nusbaum C."/>
            <person name="Birren B."/>
        </authorList>
    </citation>
    <scope>NUCLEOTIDE SEQUENCE [LARGE SCALE GENOMIC DNA]</scope>
    <source>
        <strain evidence="2">IAC_01/95</strain>
    </source>
</reference>
<name>W2N2U4_PHYNI</name>
<dbReference type="AlphaFoldDB" id="W2N2U4"/>
<dbReference type="Proteomes" id="UP000054532">
    <property type="component" value="Unassembled WGS sequence"/>
</dbReference>
<reference evidence="1" key="1">
    <citation type="submission" date="2013-11" db="EMBL/GenBank/DDBJ databases">
        <title>The Genome Sequence of Phytophthora parasitica CJ05E6.</title>
        <authorList>
            <consortium name="The Broad Institute Genomics Platform"/>
            <person name="Russ C."/>
            <person name="Tyler B."/>
            <person name="Panabieres F."/>
            <person name="Shan W."/>
            <person name="Tripathy S."/>
            <person name="Grunwald N."/>
            <person name="Machado M."/>
            <person name="Johnson C.S."/>
            <person name="Arredondo F."/>
            <person name="Hong C."/>
            <person name="Coffey M."/>
            <person name="Young S.K."/>
            <person name="Zeng Q."/>
            <person name="Gargeya S."/>
            <person name="Fitzgerald M."/>
            <person name="Abouelleil A."/>
            <person name="Alvarado L."/>
            <person name="Chapman S.B."/>
            <person name="Gainer-Dewar J."/>
            <person name="Goldberg J."/>
            <person name="Griggs A."/>
            <person name="Gujja S."/>
            <person name="Hansen M."/>
            <person name="Howarth C."/>
            <person name="Imamovic A."/>
            <person name="Ireland A."/>
            <person name="Larimer J."/>
            <person name="McCowan C."/>
            <person name="Murphy C."/>
            <person name="Pearson M."/>
            <person name="Poon T.W."/>
            <person name="Priest M."/>
            <person name="Roberts A."/>
            <person name="Saif S."/>
            <person name="Shea T."/>
            <person name="Sykes S."/>
            <person name="Wortman J."/>
            <person name="Nusbaum C."/>
            <person name="Birren B."/>
        </authorList>
    </citation>
    <scope>NUCLEOTIDE SEQUENCE [LARGE SCALE GENOMIC DNA]</scope>
    <source>
        <strain evidence="1">CJ05E6</strain>
    </source>
</reference>
<proteinExistence type="predicted"/>
<dbReference type="EMBL" id="KI673810">
    <property type="protein sequence ID" value="ETL36346.1"/>
    <property type="molecule type" value="Genomic_DNA"/>
</dbReference>
<gene>
    <name evidence="2" type="ORF">L914_11571</name>
    <name evidence="1" type="ORF">L916_11662</name>
</gene>
<evidence type="ECO:0000313" key="1">
    <source>
        <dbReference type="EMBL" id="ETL36346.1"/>
    </source>
</evidence>
<protein>
    <submittedName>
        <fullName evidence="2">Uncharacterized protein</fullName>
    </submittedName>
</protein>
<accession>W2N2U4</accession>
<feature type="non-terminal residue" evidence="2">
    <location>
        <position position="1"/>
    </location>
</feature>
<dbReference type="Proteomes" id="UP000053864">
    <property type="component" value="Unassembled WGS sequence"/>
</dbReference>
<dbReference type="EMBL" id="KI693714">
    <property type="protein sequence ID" value="ETM42845.1"/>
    <property type="molecule type" value="Genomic_DNA"/>
</dbReference>